<dbReference type="GO" id="GO:0022857">
    <property type="term" value="F:transmembrane transporter activity"/>
    <property type="evidence" value="ECO:0007669"/>
    <property type="project" value="InterPro"/>
</dbReference>
<name>A0A1J5QMA3_9ZZZZ</name>
<keyword evidence="3 7" id="KW-0812">Transmembrane</keyword>
<feature type="domain" description="Threonine/serine exporter-like N-terminal" evidence="8">
    <location>
        <begin position="64"/>
        <end position="318"/>
    </location>
</feature>
<feature type="transmembrane region" description="Helical" evidence="7">
    <location>
        <begin position="362"/>
        <end position="380"/>
    </location>
</feature>
<evidence type="ECO:0000313" key="10">
    <source>
        <dbReference type="EMBL" id="OIQ84536.1"/>
    </source>
</evidence>
<feature type="transmembrane region" description="Helical" evidence="7">
    <location>
        <begin position="413"/>
        <end position="431"/>
    </location>
</feature>
<evidence type="ECO:0000256" key="1">
    <source>
        <dbReference type="ARBA" id="ARBA00004651"/>
    </source>
</evidence>
<dbReference type="PANTHER" id="PTHR34390">
    <property type="entry name" value="UPF0442 PROTEIN YJJB-RELATED"/>
    <property type="match status" value="1"/>
</dbReference>
<protein>
    <submittedName>
        <fullName evidence="10">Inner membrane protein YjjP</fullName>
    </submittedName>
</protein>
<dbReference type="Pfam" id="PF12821">
    <property type="entry name" value="ThrE_2"/>
    <property type="match status" value="1"/>
</dbReference>
<dbReference type="InterPro" id="IPR024528">
    <property type="entry name" value="ThrE_2"/>
</dbReference>
<feature type="transmembrane region" description="Helical" evidence="7">
    <location>
        <begin position="262"/>
        <end position="282"/>
    </location>
</feature>
<feature type="transmembrane region" description="Helical" evidence="7">
    <location>
        <begin position="386"/>
        <end position="406"/>
    </location>
</feature>
<evidence type="ECO:0000259" key="9">
    <source>
        <dbReference type="Pfam" id="PF12821"/>
    </source>
</evidence>
<dbReference type="GO" id="GO:0015744">
    <property type="term" value="P:succinate transport"/>
    <property type="evidence" value="ECO:0007669"/>
    <property type="project" value="TreeGrafter"/>
</dbReference>
<feature type="transmembrane region" description="Helical" evidence="7">
    <location>
        <begin position="336"/>
        <end position="355"/>
    </location>
</feature>
<comment type="caution">
    <text evidence="10">The sequence shown here is derived from an EMBL/GenBank/DDBJ whole genome shotgun (WGS) entry which is preliminary data.</text>
</comment>
<feature type="transmembrane region" description="Helical" evidence="7">
    <location>
        <begin position="451"/>
        <end position="474"/>
    </location>
</feature>
<feature type="transmembrane region" description="Helical" evidence="7">
    <location>
        <begin position="229"/>
        <end position="250"/>
    </location>
</feature>
<comment type="subcellular location">
    <subcellularLocation>
        <location evidence="1">Cell membrane</location>
        <topology evidence="1">Multi-pass membrane protein</topology>
    </subcellularLocation>
</comment>
<proteinExistence type="inferred from homology"/>
<gene>
    <name evidence="10" type="primary">yjjP_3</name>
    <name evidence="10" type="ORF">GALL_336520</name>
</gene>
<comment type="similarity">
    <text evidence="6">Belongs to the ThrE exporter (TC 2.A.79) family.</text>
</comment>
<dbReference type="InterPro" id="IPR050539">
    <property type="entry name" value="ThrE_Dicarb/AminoAcid_Exp"/>
</dbReference>
<feature type="transmembrane region" description="Helical" evidence="7">
    <location>
        <begin position="294"/>
        <end position="316"/>
    </location>
</feature>
<feature type="transmembrane region" description="Helical" evidence="7">
    <location>
        <begin position="180"/>
        <end position="197"/>
    </location>
</feature>
<reference evidence="10" key="1">
    <citation type="submission" date="2016-10" db="EMBL/GenBank/DDBJ databases">
        <title>Sequence of Gallionella enrichment culture.</title>
        <authorList>
            <person name="Poehlein A."/>
            <person name="Muehling M."/>
            <person name="Daniel R."/>
        </authorList>
    </citation>
    <scope>NUCLEOTIDE SEQUENCE</scope>
</reference>
<evidence type="ECO:0000256" key="3">
    <source>
        <dbReference type="ARBA" id="ARBA00022692"/>
    </source>
</evidence>
<dbReference type="AlphaFoldDB" id="A0A1J5QMA3"/>
<evidence type="ECO:0000256" key="4">
    <source>
        <dbReference type="ARBA" id="ARBA00022989"/>
    </source>
</evidence>
<keyword evidence="4 7" id="KW-1133">Transmembrane helix</keyword>
<evidence type="ECO:0000256" key="7">
    <source>
        <dbReference type="SAM" id="Phobius"/>
    </source>
</evidence>
<dbReference type="Pfam" id="PF06738">
    <property type="entry name" value="ThrE"/>
    <property type="match status" value="1"/>
</dbReference>
<accession>A0A1J5QMA3</accession>
<keyword evidence="5 7" id="KW-0472">Membrane</keyword>
<evidence type="ECO:0000256" key="5">
    <source>
        <dbReference type="ARBA" id="ARBA00023136"/>
    </source>
</evidence>
<sequence>MTARSRLRAVGPGARPGYARRMLGTAHARRLVRRILGETPAIEVGLRATDTGLDEAVVQGALELALRIGEAMLSLGAGAADVTAAIHRIVRAYGLRGCQVDVTFTSITVSYARGGGILPTTLMRVVRTRTADYGRLARVLRLGRDAGAEHVPAEQVAAVIEEHHAALDAIVHARHPYPRWFVTVMLAVLAAAVAVLFGGDAIVAIVAGATSALIDRVVWALGRWGLPPFFLQSIGAAIATLVAVGLFVAIPHLPVELADLPPSLVVASGIVMLLAGLSLVGAAEDAISGFPVTAGGRTFEVVVLTLGIVVGIGAVLDVARRSGVPLELVDTPQASVPILVQVLASAVIAGSWGVSSYARPRAAVVVSVAGGLGWLVYVVAGDHGLGPAVASAVAALVIGFLAEWLGPRLQVPPLVISVCGILPLLPGLAIYRAMFQLVNEPSSAVGPGAAGLVGAVMIGLGLAAGVTLGEFLAAPLHKGTAWRRFSSTGSRRPRVDA</sequence>
<feature type="domain" description="Threonine/Serine exporter ThrE" evidence="9">
    <location>
        <begin position="341"/>
        <end position="469"/>
    </location>
</feature>
<keyword evidence="2" id="KW-1003">Cell membrane</keyword>
<evidence type="ECO:0000256" key="6">
    <source>
        <dbReference type="ARBA" id="ARBA00034125"/>
    </source>
</evidence>
<dbReference type="EMBL" id="MLJW01000611">
    <property type="protein sequence ID" value="OIQ84536.1"/>
    <property type="molecule type" value="Genomic_DNA"/>
</dbReference>
<dbReference type="GO" id="GO:0005886">
    <property type="term" value="C:plasma membrane"/>
    <property type="evidence" value="ECO:0007669"/>
    <property type="project" value="UniProtKB-SubCell"/>
</dbReference>
<dbReference type="PANTHER" id="PTHR34390:SF2">
    <property type="entry name" value="SUCCINATE TRANSPORTER SUBUNIT YJJP-RELATED"/>
    <property type="match status" value="1"/>
</dbReference>
<evidence type="ECO:0000259" key="8">
    <source>
        <dbReference type="Pfam" id="PF06738"/>
    </source>
</evidence>
<evidence type="ECO:0000256" key="2">
    <source>
        <dbReference type="ARBA" id="ARBA00022475"/>
    </source>
</evidence>
<dbReference type="InterPro" id="IPR010619">
    <property type="entry name" value="ThrE-like_N"/>
</dbReference>
<organism evidence="10">
    <name type="scientific">mine drainage metagenome</name>
    <dbReference type="NCBI Taxonomy" id="410659"/>
    <lineage>
        <taxon>unclassified sequences</taxon>
        <taxon>metagenomes</taxon>
        <taxon>ecological metagenomes</taxon>
    </lineage>
</organism>